<dbReference type="NCBIfam" id="TIGR04131">
    <property type="entry name" value="Bac_Flav_CTERM"/>
    <property type="match status" value="1"/>
</dbReference>
<keyword evidence="2" id="KW-1185">Reference proteome</keyword>
<dbReference type="Pfam" id="PF13585">
    <property type="entry name" value="CHU_C"/>
    <property type="match status" value="1"/>
</dbReference>
<reference evidence="1 2" key="1">
    <citation type="submission" date="2015-04" db="EMBL/GenBank/DDBJ databases">
        <title>Whole genome shotgun sequence of Flavihumibacter petaseus NBRC 106054.</title>
        <authorList>
            <person name="Miyazawa S."/>
            <person name="Hosoyama A."/>
            <person name="Hashimoto M."/>
            <person name="Noguchi M."/>
            <person name="Tsuchikane K."/>
            <person name="Ohji S."/>
            <person name="Yamazoe A."/>
            <person name="Ichikawa N."/>
            <person name="Kimura A."/>
            <person name="Fujita N."/>
        </authorList>
    </citation>
    <scope>NUCLEOTIDE SEQUENCE [LARGE SCALE GENOMIC DNA]</scope>
    <source>
        <strain evidence="1 2">NBRC 106054</strain>
    </source>
</reference>
<dbReference type="EMBL" id="BBWV01000001">
    <property type="protein sequence ID" value="GAO41164.1"/>
    <property type="molecule type" value="Genomic_DNA"/>
</dbReference>
<accession>A0A0E9MUB8</accession>
<protein>
    <recommendedName>
        <fullName evidence="3">Gliding motility-associated C-terminal domain-containing protein</fullName>
    </recommendedName>
</protein>
<comment type="caution">
    <text evidence="1">The sequence shown here is derived from an EMBL/GenBank/DDBJ whole genome shotgun (WGS) entry which is preliminary data.</text>
</comment>
<gene>
    <name evidence="1" type="ORF">FPE01S_01_01760</name>
</gene>
<sequence length="465" mass="51007">MVTGALLAAMTVAAQFELPPLQPEQDACNALYLCGNSFSTPYSYQGPGSKVDFTSTPCGGEETNSMYMMVKIGGPGKLCFDIIPKEPGDDYDFAVFNITNGSCDRLAASQIVRCNFNNNFDGSNVDGIVGIRKGYNETSVQGGTFQHSFLKPIDAHTGDTYLIMINNFGNYANGGPSQGFTIDFSQSDAFFDGSRVPTLEKINKKCTDTELTFSLTLPVKCSSVAADGSDFRITPAVGIAKIEPLNCNALNGYTRQVTITFSNPPAPGNYMLHVQKGSDGNSVVDLCDHEAEEATLPFTIPRQITPGFLMADTVKCSYEQVWVGPTAIFESYKWSTGETTPTILVDLPGKYQLNVIDSNACTAVAEINVKDSTCPEHIFVPNAFSPNGDGLNDKLKAIFQGDARNFQFSVFDRWGKKVYETTDIHKYWDGTVNGTPMQQGTYVWYCRYVLFRKHEMKRGTVLLIR</sequence>
<organism evidence="1 2">
    <name type="scientific">Flavihumibacter petaseus NBRC 106054</name>
    <dbReference type="NCBI Taxonomy" id="1220578"/>
    <lineage>
        <taxon>Bacteria</taxon>
        <taxon>Pseudomonadati</taxon>
        <taxon>Bacteroidota</taxon>
        <taxon>Chitinophagia</taxon>
        <taxon>Chitinophagales</taxon>
        <taxon>Chitinophagaceae</taxon>
        <taxon>Flavihumibacter</taxon>
    </lineage>
</organism>
<dbReference type="Proteomes" id="UP000033121">
    <property type="component" value="Unassembled WGS sequence"/>
</dbReference>
<dbReference type="STRING" id="1220578.FPE01S_01_01760"/>
<evidence type="ECO:0000313" key="1">
    <source>
        <dbReference type="EMBL" id="GAO41164.1"/>
    </source>
</evidence>
<dbReference type="InterPro" id="IPR026341">
    <property type="entry name" value="T9SS_type_B"/>
</dbReference>
<dbReference type="AlphaFoldDB" id="A0A0E9MUB8"/>
<proteinExistence type="predicted"/>
<evidence type="ECO:0000313" key="2">
    <source>
        <dbReference type="Proteomes" id="UP000033121"/>
    </source>
</evidence>
<name>A0A0E9MUB8_9BACT</name>
<evidence type="ECO:0008006" key="3">
    <source>
        <dbReference type="Google" id="ProtNLM"/>
    </source>
</evidence>